<comment type="caution">
    <text evidence="4">The sequence shown here is derived from an EMBL/GenBank/DDBJ whole genome shotgun (WGS) entry which is preliminary data.</text>
</comment>
<reference evidence="4" key="1">
    <citation type="submission" date="2020-08" db="EMBL/GenBank/DDBJ databases">
        <title>Multicomponent nature underlies the extraordinary mechanical properties of spider dragline silk.</title>
        <authorList>
            <person name="Kono N."/>
            <person name="Nakamura H."/>
            <person name="Mori M."/>
            <person name="Yoshida Y."/>
            <person name="Ohtoshi R."/>
            <person name="Malay A.D."/>
            <person name="Moran D.A.P."/>
            <person name="Tomita M."/>
            <person name="Numata K."/>
            <person name="Arakawa K."/>
        </authorList>
    </citation>
    <scope>NUCLEOTIDE SEQUENCE</scope>
</reference>
<dbReference type="PANTHER" id="PTHR10146:SF14">
    <property type="entry name" value="PYRIDOXAL PHOSPHATE HOMEOSTASIS PROTEIN"/>
    <property type="match status" value="1"/>
</dbReference>
<dbReference type="InterPro" id="IPR011078">
    <property type="entry name" value="PyrdxlP_homeostasis"/>
</dbReference>
<dbReference type="Proteomes" id="UP000887013">
    <property type="component" value="Unassembled WGS sequence"/>
</dbReference>
<name>A0A8X6MMV8_NEPPI</name>
<dbReference type="Gene3D" id="3.20.20.10">
    <property type="entry name" value="Alanine racemase"/>
    <property type="match status" value="1"/>
</dbReference>
<comment type="similarity">
    <text evidence="2">Belongs to the pyridoxal phosphate-binding protein YggS/PROSC family.</text>
</comment>
<dbReference type="OrthoDB" id="10264196at2759"/>
<dbReference type="EMBL" id="BMAW01095097">
    <property type="protein sequence ID" value="GFS68670.1"/>
    <property type="molecule type" value="Genomic_DNA"/>
</dbReference>
<dbReference type="PANTHER" id="PTHR10146">
    <property type="entry name" value="PROLINE SYNTHETASE CO-TRANSCRIBED BACTERIAL HOMOLOG PROTEIN"/>
    <property type="match status" value="1"/>
</dbReference>
<comment type="function">
    <text evidence="2">Pyridoxal 5'-phosphate (PLP)-binding protein, which may be involved in intracellular homeostatic regulation of pyridoxal 5'-phosphate (PLP), the active form of vitamin B6.</text>
</comment>
<keyword evidence="1 2" id="KW-0663">Pyridoxal phosphate</keyword>
<accession>A0A8X6MMV8</accession>
<dbReference type="SUPFAM" id="SSF51419">
    <property type="entry name" value="PLP-binding barrel"/>
    <property type="match status" value="1"/>
</dbReference>
<dbReference type="FunFam" id="3.20.20.10:FF:000018">
    <property type="entry name" value="Pyridoxal phosphate homeostasis protein"/>
    <property type="match status" value="1"/>
</dbReference>
<evidence type="ECO:0000256" key="3">
    <source>
        <dbReference type="PIRSR" id="PIRSR004848-1"/>
    </source>
</evidence>
<evidence type="ECO:0000256" key="1">
    <source>
        <dbReference type="ARBA" id="ARBA00022898"/>
    </source>
</evidence>
<evidence type="ECO:0000313" key="5">
    <source>
        <dbReference type="Proteomes" id="UP000887013"/>
    </source>
</evidence>
<dbReference type="PIRSF" id="PIRSF004848">
    <property type="entry name" value="YBL036c_PLPDEIII"/>
    <property type="match status" value="1"/>
</dbReference>
<sequence>MSEHQFSIAENLEKIRNEMEAAISRRPKEMTDDVILVAVSKRKSKDCVIEAYNNGVRYFGENYAHELFDKSNDPNIVNLCPDIKWTFIGHLQKNKVTKLIYGCPNLNMIQTIDSIKLAEVVENTFANKTHRAEEYMDIMIQVNTSGEESKSGVPVQDVEEMYLFVKENCPNLVVKGLMTIGSPNHDLGKGPNPDFVALVKLKKMIKDKYDDELGLSMGMSQDFQHAIELGTQYIRVGERIFGKRN</sequence>
<dbReference type="HAMAP" id="MF_02087">
    <property type="entry name" value="PLP_homeostasis"/>
    <property type="match status" value="1"/>
</dbReference>
<dbReference type="NCBIfam" id="TIGR00044">
    <property type="entry name" value="YggS family pyridoxal phosphate-dependent enzyme"/>
    <property type="match status" value="1"/>
</dbReference>
<dbReference type="GO" id="GO:0030170">
    <property type="term" value="F:pyridoxal phosphate binding"/>
    <property type="evidence" value="ECO:0007669"/>
    <property type="project" value="UniProtKB-UniRule"/>
</dbReference>
<keyword evidence="5" id="KW-1185">Reference proteome</keyword>
<gene>
    <name evidence="4" type="primary">PLPBP</name>
    <name evidence="4" type="ORF">NPIL_584141</name>
</gene>
<proteinExistence type="inferred from homology"/>
<dbReference type="InterPro" id="IPR029066">
    <property type="entry name" value="PLP-binding_barrel"/>
</dbReference>
<organism evidence="4 5">
    <name type="scientific">Nephila pilipes</name>
    <name type="common">Giant wood spider</name>
    <name type="synonym">Nephila maculata</name>
    <dbReference type="NCBI Taxonomy" id="299642"/>
    <lineage>
        <taxon>Eukaryota</taxon>
        <taxon>Metazoa</taxon>
        <taxon>Ecdysozoa</taxon>
        <taxon>Arthropoda</taxon>
        <taxon>Chelicerata</taxon>
        <taxon>Arachnida</taxon>
        <taxon>Araneae</taxon>
        <taxon>Araneomorphae</taxon>
        <taxon>Entelegynae</taxon>
        <taxon>Araneoidea</taxon>
        <taxon>Nephilidae</taxon>
        <taxon>Nephila</taxon>
    </lineage>
</organism>
<feature type="modified residue" description="N6-(pyridoxal phosphate)lysine" evidence="2 3">
    <location>
        <position position="41"/>
    </location>
</feature>
<evidence type="ECO:0000256" key="2">
    <source>
        <dbReference type="HAMAP-Rule" id="MF_03225"/>
    </source>
</evidence>
<protein>
    <recommendedName>
        <fullName evidence="2">Pyridoxal phosphate homeostasis protein</fullName>
        <shortName evidence="2">PLP homeostasis protein</shortName>
    </recommendedName>
</protein>
<comment type="cofactor">
    <cofactor evidence="3">
        <name>pyridoxal 5'-phosphate</name>
        <dbReference type="ChEBI" id="CHEBI:597326"/>
    </cofactor>
</comment>
<evidence type="ECO:0000313" key="4">
    <source>
        <dbReference type="EMBL" id="GFS68670.1"/>
    </source>
</evidence>
<dbReference type="AlphaFoldDB" id="A0A8X6MMV8"/>